<dbReference type="SUPFAM" id="SSF54534">
    <property type="entry name" value="FKBP-like"/>
    <property type="match status" value="1"/>
</dbReference>
<evidence type="ECO:0000256" key="2">
    <source>
        <dbReference type="ARBA" id="ARBA00013194"/>
    </source>
</evidence>
<name>A0A6L5GRM3_9FIRM</name>
<dbReference type="InterPro" id="IPR050245">
    <property type="entry name" value="PrsA_foldase"/>
</dbReference>
<keyword evidence="4 6" id="KW-0697">Rotamase</keyword>
<dbReference type="Gene3D" id="1.10.8.1040">
    <property type="match status" value="1"/>
</dbReference>
<evidence type="ECO:0000256" key="5">
    <source>
        <dbReference type="ARBA" id="ARBA00023235"/>
    </source>
</evidence>
<protein>
    <recommendedName>
        <fullName evidence="2">peptidylprolyl isomerase</fullName>
        <ecNumber evidence="2">5.2.1.8</ecNumber>
    </recommendedName>
</protein>
<dbReference type="SUPFAM" id="SSF109998">
    <property type="entry name" value="Triger factor/SurA peptide-binding domain-like"/>
    <property type="match status" value="1"/>
</dbReference>
<evidence type="ECO:0000256" key="6">
    <source>
        <dbReference type="PROSITE-ProRule" id="PRU00278"/>
    </source>
</evidence>
<comment type="caution">
    <text evidence="8">The sequence shown here is derived from an EMBL/GenBank/DDBJ whole genome shotgun (WGS) entry which is preliminary data.</text>
</comment>
<dbReference type="Pfam" id="PF13616">
    <property type="entry name" value="Rotamase_3"/>
    <property type="match status" value="1"/>
</dbReference>
<dbReference type="PANTHER" id="PTHR47245">
    <property type="entry name" value="PEPTIDYLPROLYL ISOMERASE"/>
    <property type="match status" value="1"/>
</dbReference>
<evidence type="ECO:0000313" key="8">
    <source>
        <dbReference type="EMBL" id="MQM72803.1"/>
    </source>
</evidence>
<gene>
    <name evidence="8" type="ORF">FRC53_05150</name>
</gene>
<dbReference type="InterPro" id="IPR027304">
    <property type="entry name" value="Trigger_fact/SurA_dom_sf"/>
</dbReference>
<evidence type="ECO:0000256" key="1">
    <source>
        <dbReference type="ARBA" id="ARBA00000971"/>
    </source>
</evidence>
<evidence type="ECO:0000259" key="7">
    <source>
        <dbReference type="PROSITE" id="PS50198"/>
    </source>
</evidence>
<sequence length="255" mass="29325">MSLEDKVLAIVEGKEITQNQLDLLIAQAPADQQAQFKTREGQRQLLNEMIAQELFYLKGKDEHVEETEQYQKEFAEMKEKFMKSYMIAHFMDNVKVTEEELKAYYNEHSNQFIAPDSIRASHILLPSKQQAVDIIKEINDGGKTFEQAAKDYSLDQANREKGGDLGYFHKGQMVAEFEVAAFALEPGEMTSEPVKSQFGYHIIKVTDKKIKEKIPFEAAHDSLHRFLLGQKQNRAYVNEAEDLKDKYNVEIKLGL</sequence>
<keyword evidence="5 6" id="KW-0413">Isomerase</keyword>
<dbReference type="Gene3D" id="3.10.50.40">
    <property type="match status" value="1"/>
</dbReference>
<feature type="domain" description="PpiC" evidence="7">
    <location>
        <begin position="115"/>
        <end position="207"/>
    </location>
</feature>
<keyword evidence="9" id="KW-1185">Reference proteome</keyword>
<reference evidence="8" key="1">
    <citation type="journal article" date="2020" name="Appl. Environ. Microbiol.">
        <title>Medium-Chain Fatty Acid Synthesis by 'Candidatus Weimeria bifida' gen. nov., sp. nov., and 'Candidatus Pseudoramibacter fermentans' sp. nov.</title>
        <authorList>
            <person name="Scarborough M.J."/>
            <person name="Myers K.S."/>
            <person name="Donohue T.J."/>
            <person name="Noguera D.R."/>
        </authorList>
    </citation>
    <scope>NUCLEOTIDE SEQUENCE</scope>
    <source>
        <strain evidence="8">EUB1.1</strain>
    </source>
</reference>
<dbReference type="GO" id="GO:0003755">
    <property type="term" value="F:peptidyl-prolyl cis-trans isomerase activity"/>
    <property type="evidence" value="ECO:0007669"/>
    <property type="project" value="UniProtKB-KW"/>
</dbReference>
<dbReference type="InterPro" id="IPR000297">
    <property type="entry name" value="PPIase_PpiC"/>
</dbReference>
<organism evidence="8 9">
    <name type="scientific">Candidatus Pseudoramibacter fermentans</name>
    <dbReference type="NCBI Taxonomy" id="2594427"/>
    <lineage>
        <taxon>Bacteria</taxon>
        <taxon>Bacillati</taxon>
        <taxon>Bacillota</taxon>
        <taxon>Clostridia</taxon>
        <taxon>Eubacteriales</taxon>
        <taxon>Eubacteriaceae</taxon>
        <taxon>Pseudoramibacter</taxon>
    </lineage>
</organism>
<proteinExistence type="predicted"/>
<dbReference type="AlphaFoldDB" id="A0A6L5GRM3"/>
<dbReference type="EC" id="5.2.1.8" evidence="2"/>
<dbReference type="PANTHER" id="PTHR47245:SF1">
    <property type="entry name" value="FOLDASE PROTEIN PRSA"/>
    <property type="match status" value="1"/>
</dbReference>
<dbReference type="EMBL" id="VOGB01000004">
    <property type="protein sequence ID" value="MQM72803.1"/>
    <property type="molecule type" value="Genomic_DNA"/>
</dbReference>
<evidence type="ECO:0000256" key="4">
    <source>
        <dbReference type="ARBA" id="ARBA00023110"/>
    </source>
</evidence>
<comment type="catalytic activity">
    <reaction evidence="1">
        <text>[protein]-peptidylproline (omega=180) = [protein]-peptidylproline (omega=0)</text>
        <dbReference type="Rhea" id="RHEA:16237"/>
        <dbReference type="Rhea" id="RHEA-COMP:10747"/>
        <dbReference type="Rhea" id="RHEA-COMP:10748"/>
        <dbReference type="ChEBI" id="CHEBI:83833"/>
        <dbReference type="ChEBI" id="CHEBI:83834"/>
        <dbReference type="EC" id="5.2.1.8"/>
    </reaction>
</comment>
<accession>A0A6L5GRM3</accession>
<evidence type="ECO:0000256" key="3">
    <source>
        <dbReference type="ARBA" id="ARBA00022729"/>
    </source>
</evidence>
<dbReference type="InterPro" id="IPR046357">
    <property type="entry name" value="PPIase_dom_sf"/>
</dbReference>
<evidence type="ECO:0000313" key="9">
    <source>
        <dbReference type="Proteomes" id="UP000473648"/>
    </source>
</evidence>
<keyword evidence="3" id="KW-0732">Signal</keyword>
<dbReference type="PROSITE" id="PS50198">
    <property type="entry name" value="PPIC_PPIASE_2"/>
    <property type="match status" value="1"/>
</dbReference>
<dbReference type="Proteomes" id="UP000473648">
    <property type="component" value="Unassembled WGS sequence"/>
</dbReference>